<gene>
    <name evidence="7" type="ORF">QBZ16_004546</name>
</gene>
<evidence type="ECO:0000313" key="8">
    <source>
        <dbReference type="Proteomes" id="UP001255856"/>
    </source>
</evidence>
<keyword evidence="2 5" id="KW-0479">Metal-binding</keyword>
<dbReference type="PROSITE" id="PS50255">
    <property type="entry name" value="CYTOCHROME_B5_2"/>
    <property type="match status" value="1"/>
</dbReference>
<dbReference type="AlphaFoldDB" id="A0AAD9MK94"/>
<keyword evidence="8" id="KW-1185">Reference proteome</keyword>
<dbReference type="InterPro" id="IPR036400">
    <property type="entry name" value="Cyt_B5-like_heme/steroid_sf"/>
</dbReference>
<dbReference type="SMART" id="SM01117">
    <property type="entry name" value="Cyt-b5"/>
    <property type="match status" value="1"/>
</dbReference>
<dbReference type="Gene3D" id="3.10.120.10">
    <property type="entry name" value="Cytochrome b5-like heme/steroid binding domain"/>
    <property type="match status" value="1"/>
</dbReference>
<comment type="similarity">
    <text evidence="4 5">Belongs to the cytochrome b5 family.</text>
</comment>
<dbReference type="InterPro" id="IPR001199">
    <property type="entry name" value="Cyt_B5-like_heme/steroid-bd"/>
</dbReference>
<dbReference type="InterPro" id="IPR050668">
    <property type="entry name" value="Cytochrome_b5"/>
</dbReference>
<evidence type="ECO:0000256" key="5">
    <source>
        <dbReference type="RuleBase" id="RU362121"/>
    </source>
</evidence>
<dbReference type="EMBL" id="JASFZW010000006">
    <property type="protein sequence ID" value="KAK2077700.1"/>
    <property type="molecule type" value="Genomic_DNA"/>
</dbReference>
<dbReference type="GO" id="GO:0046872">
    <property type="term" value="F:metal ion binding"/>
    <property type="evidence" value="ECO:0007669"/>
    <property type="project" value="UniProtKB-UniRule"/>
</dbReference>
<proteinExistence type="inferred from homology"/>
<organism evidence="7 8">
    <name type="scientific">Prototheca wickerhamii</name>
    <dbReference type="NCBI Taxonomy" id="3111"/>
    <lineage>
        <taxon>Eukaryota</taxon>
        <taxon>Viridiplantae</taxon>
        <taxon>Chlorophyta</taxon>
        <taxon>core chlorophytes</taxon>
        <taxon>Trebouxiophyceae</taxon>
        <taxon>Chlorellales</taxon>
        <taxon>Chlorellaceae</taxon>
        <taxon>Prototheca</taxon>
    </lineage>
</organism>
<protein>
    <recommendedName>
        <fullName evidence="6">Cytochrome b5 heme-binding domain-containing protein</fullName>
    </recommendedName>
</protein>
<keyword evidence="5" id="KW-1133">Transmembrane helix</keyword>
<keyword evidence="1 5" id="KW-0349">Heme</keyword>
<dbReference type="SUPFAM" id="SSF55856">
    <property type="entry name" value="Cytochrome b5-like heme/steroid binding domain"/>
    <property type="match status" value="1"/>
</dbReference>
<dbReference type="PANTHER" id="PTHR19359:SF95">
    <property type="entry name" value="CYTOCHROME B5 TYPE B"/>
    <property type="match status" value="1"/>
</dbReference>
<evidence type="ECO:0000256" key="2">
    <source>
        <dbReference type="ARBA" id="ARBA00022723"/>
    </source>
</evidence>
<dbReference type="PRINTS" id="PR00363">
    <property type="entry name" value="CYTOCHROMEB5"/>
</dbReference>
<feature type="domain" description="Cytochrome b5 heme-binding" evidence="6">
    <location>
        <begin position="51"/>
        <end position="132"/>
    </location>
</feature>
<keyword evidence="3 5" id="KW-0408">Iron</keyword>
<comment type="caution">
    <text evidence="7">The sequence shown here is derived from an EMBL/GenBank/DDBJ whole genome shotgun (WGS) entry which is preliminary data.</text>
</comment>
<dbReference type="InterPro" id="IPR018506">
    <property type="entry name" value="Cyt_B5_heme-BS"/>
</dbReference>
<evidence type="ECO:0000259" key="6">
    <source>
        <dbReference type="PROSITE" id="PS50255"/>
    </source>
</evidence>
<keyword evidence="5" id="KW-0472">Membrane</keyword>
<dbReference type="Pfam" id="PF00173">
    <property type="entry name" value="Cyt-b5"/>
    <property type="match status" value="1"/>
</dbReference>
<dbReference type="GO" id="GO:0020037">
    <property type="term" value="F:heme binding"/>
    <property type="evidence" value="ECO:0007669"/>
    <property type="project" value="UniProtKB-UniRule"/>
</dbReference>
<name>A0AAD9MK94_PROWI</name>
<dbReference type="PROSITE" id="PS00191">
    <property type="entry name" value="CYTOCHROME_B5_1"/>
    <property type="match status" value="1"/>
</dbReference>
<dbReference type="GO" id="GO:0016020">
    <property type="term" value="C:membrane"/>
    <property type="evidence" value="ECO:0007669"/>
    <property type="project" value="TreeGrafter"/>
</dbReference>
<evidence type="ECO:0000313" key="7">
    <source>
        <dbReference type="EMBL" id="KAK2077700.1"/>
    </source>
</evidence>
<evidence type="ECO:0000256" key="3">
    <source>
        <dbReference type="ARBA" id="ARBA00023004"/>
    </source>
</evidence>
<dbReference type="Proteomes" id="UP001255856">
    <property type="component" value="Unassembled WGS sequence"/>
</dbReference>
<dbReference type="PANTHER" id="PTHR19359">
    <property type="entry name" value="CYTOCHROME B5"/>
    <property type="match status" value="1"/>
</dbReference>
<accession>A0AAD9MK94</accession>
<sequence length="133" mass="14629">MAPWVLPVTLVVGGVLLALIRLLTGMDKKSRKNKKAPAAARPNAAAQPRSLRLIKREEVAKHASETDLWLIIKNKAIDRMCVYDLTEYVEDHPGGEAILTNAGGDATEGFHGPQHPASVHDLVREYHIGYLDE</sequence>
<reference evidence="7" key="1">
    <citation type="submission" date="2021-01" db="EMBL/GenBank/DDBJ databases">
        <authorList>
            <person name="Eckstrom K.M.E."/>
        </authorList>
    </citation>
    <scope>NUCLEOTIDE SEQUENCE</scope>
    <source>
        <strain evidence="7">UVCC 0001</strain>
    </source>
</reference>
<feature type="transmembrane region" description="Helical" evidence="5">
    <location>
        <begin position="6"/>
        <end position="24"/>
    </location>
</feature>
<evidence type="ECO:0000256" key="1">
    <source>
        <dbReference type="ARBA" id="ARBA00022617"/>
    </source>
</evidence>
<keyword evidence="5" id="KW-0812">Transmembrane</keyword>
<evidence type="ECO:0000256" key="4">
    <source>
        <dbReference type="ARBA" id="ARBA00038168"/>
    </source>
</evidence>